<evidence type="ECO:0000256" key="2">
    <source>
        <dbReference type="ARBA" id="ARBA00022801"/>
    </source>
</evidence>
<dbReference type="GO" id="GO:0004252">
    <property type="term" value="F:serine-type endopeptidase activity"/>
    <property type="evidence" value="ECO:0007669"/>
    <property type="project" value="InterPro"/>
</dbReference>
<dbReference type="AlphaFoldDB" id="A0A840K9D0"/>
<proteinExistence type="predicted"/>
<dbReference type="InterPro" id="IPR008979">
    <property type="entry name" value="Galactose-bd-like_sf"/>
</dbReference>
<dbReference type="Gene3D" id="2.60.120.260">
    <property type="entry name" value="Galactose-binding domain-like"/>
    <property type="match status" value="1"/>
</dbReference>
<dbReference type="PROSITE" id="PS51829">
    <property type="entry name" value="P_HOMO_B"/>
    <property type="match status" value="1"/>
</dbReference>
<accession>A0A840K9D0</accession>
<dbReference type="SUPFAM" id="SSF49785">
    <property type="entry name" value="Galactose-binding domain-like"/>
    <property type="match status" value="1"/>
</dbReference>
<keyword evidence="2" id="KW-0378">Hydrolase</keyword>
<gene>
    <name evidence="4" type="ORF">HNP38_001343</name>
</gene>
<evidence type="ECO:0000313" key="5">
    <source>
        <dbReference type="Proteomes" id="UP000592180"/>
    </source>
</evidence>
<dbReference type="Proteomes" id="UP000592180">
    <property type="component" value="Unassembled WGS sequence"/>
</dbReference>
<evidence type="ECO:0000259" key="3">
    <source>
        <dbReference type="PROSITE" id="PS51829"/>
    </source>
</evidence>
<keyword evidence="1" id="KW-0645">Protease</keyword>
<evidence type="ECO:0000256" key="1">
    <source>
        <dbReference type="ARBA" id="ARBA00022670"/>
    </source>
</evidence>
<organism evidence="4 5">
    <name type="scientific">Chryseobacterium defluvii</name>
    <dbReference type="NCBI Taxonomy" id="160396"/>
    <lineage>
        <taxon>Bacteria</taxon>
        <taxon>Pseudomonadati</taxon>
        <taxon>Bacteroidota</taxon>
        <taxon>Flavobacteriia</taxon>
        <taxon>Flavobacteriales</taxon>
        <taxon>Weeksellaceae</taxon>
        <taxon>Chryseobacterium group</taxon>
        <taxon>Chryseobacterium</taxon>
    </lineage>
</organism>
<feature type="domain" description="P/Homo B" evidence="3">
    <location>
        <begin position="94"/>
        <end position="247"/>
    </location>
</feature>
<keyword evidence="5" id="KW-1185">Reference proteome</keyword>
<dbReference type="Pfam" id="PF01483">
    <property type="entry name" value="P_proprotein"/>
    <property type="match status" value="1"/>
</dbReference>
<sequence>MKRKTFISCMLYCCLYNGQVGIQTATPDPSAVLDVKAPLNNKGVLIPLLTTAQINAISNPATGLMVINSSSRLIWINTGTSAVPRWVEVSTTLKSAATTSSFSSGTLSLAIPNNNATGISHAINVTGIPKTLSLTDYPKISQVCLNITHTYDADLDITLIAPDGTTFITLSDDNGDDGNNYTNTCFKPVAGMSILSGAAPFTGSFLPEVPFSTFNGQNINGNWTLKVVDDAAQDTGTLTGWSIEFQH</sequence>
<dbReference type="RefSeq" id="WP_184186385.1">
    <property type="nucleotide sequence ID" value="NZ_JACHLE010000001.1"/>
</dbReference>
<protein>
    <submittedName>
        <fullName evidence="4">Subtilisin-like proprotein convertase family protein</fullName>
    </submittedName>
</protein>
<comment type="caution">
    <text evidence="4">The sequence shown here is derived from an EMBL/GenBank/DDBJ whole genome shotgun (WGS) entry which is preliminary data.</text>
</comment>
<dbReference type="GO" id="GO:0006508">
    <property type="term" value="P:proteolysis"/>
    <property type="evidence" value="ECO:0007669"/>
    <property type="project" value="UniProtKB-KW"/>
</dbReference>
<reference evidence="4 5" key="1">
    <citation type="submission" date="2020-08" db="EMBL/GenBank/DDBJ databases">
        <title>Functional genomics of gut bacteria from endangered species of beetles.</title>
        <authorList>
            <person name="Carlos-Shanley C."/>
        </authorList>
    </citation>
    <scope>NUCLEOTIDE SEQUENCE [LARGE SCALE GENOMIC DNA]</scope>
    <source>
        <strain evidence="4 5">S00151</strain>
    </source>
</reference>
<name>A0A840K9D0_9FLAO</name>
<dbReference type="EMBL" id="JACHLE010000001">
    <property type="protein sequence ID" value="MBB4806071.1"/>
    <property type="molecule type" value="Genomic_DNA"/>
</dbReference>
<evidence type="ECO:0000313" key="4">
    <source>
        <dbReference type="EMBL" id="MBB4806071.1"/>
    </source>
</evidence>
<dbReference type="InterPro" id="IPR002884">
    <property type="entry name" value="P_dom"/>
</dbReference>